<dbReference type="RefSeq" id="WP_286004183.1">
    <property type="nucleotide sequence ID" value="NZ_JASVEJ010000009.1"/>
</dbReference>
<evidence type="ECO:0000313" key="2">
    <source>
        <dbReference type="Proteomes" id="UP001230986"/>
    </source>
</evidence>
<accession>A0ABT7LWD5</accession>
<keyword evidence="2" id="KW-1185">Reference proteome</keyword>
<dbReference type="Proteomes" id="UP001230986">
    <property type="component" value="Unassembled WGS sequence"/>
</dbReference>
<reference evidence="1 2" key="1">
    <citation type="submission" date="2023-06" db="EMBL/GenBank/DDBJ databases">
        <title>Whole genome sequence of Oscillatoria calcuttensis NRMC-F 0142.</title>
        <authorList>
            <person name="Shakena Fathima T."/>
            <person name="Muralitharan G."/>
            <person name="Thajuddin N."/>
        </authorList>
    </citation>
    <scope>NUCLEOTIDE SEQUENCE [LARGE SCALE GENOMIC DNA]</scope>
    <source>
        <strain evidence="1 2">NRMC-F 0142</strain>
    </source>
</reference>
<protein>
    <submittedName>
        <fullName evidence="1">Uncharacterized protein</fullName>
    </submittedName>
</protein>
<sequence length="160" mass="17880">MDLDRQIQQLIAEAPQDGTTPQAIAAIAPLLKELAQKLQHSEYYVLQTLDGRWVMTTLSNTRETNRQKTVIYGFPTLKDAADHPYSRQDPQVMATPVGTIKILFQLLAMEGVDSLVFFQTSGQAATGTEVKRSEVQTLIQTHLQQMYPTPRRSSIPPNLA</sequence>
<evidence type="ECO:0000313" key="1">
    <source>
        <dbReference type="EMBL" id="MDL5056331.1"/>
    </source>
</evidence>
<organism evidence="1 2">
    <name type="scientific">Geitlerinema calcuttense NRMC-F 0142</name>
    <dbReference type="NCBI Taxonomy" id="2922238"/>
    <lineage>
        <taxon>Bacteria</taxon>
        <taxon>Bacillati</taxon>
        <taxon>Cyanobacteriota</taxon>
        <taxon>Cyanophyceae</taxon>
        <taxon>Geitlerinematales</taxon>
        <taxon>Geitlerinemataceae</taxon>
        <taxon>Geitlerinema</taxon>
    </lineage>
</organism>
<proteinExistence type="predicted"/>
<comment type="caution">
    <text evidence="1">The sequence shown here is derived from an EMBL/GenBank/DDBJ whole genome shotgun (WGS) entry which is preliminary data.</text>
</comment>
<gene>
    <name evidence="1" type="ORF">QQ055_02440</name>
</gene>
<dbReference type="EMBL" id="JASVEJ010000009">
    <property type="protein sequence ID" value="MDL5056331.1"/>
    <property type="molecule type" value="Genomic_DNA"/>
</dbReference>
<name>A0ABT7LWD5_9CYAN</name>